<dbReference type="InterPro" id="IPR011009">
    <property type="entry name" value="Kinase-like_dom_sf"/>
</dbReference>
<evidence type="ECO:0000259" key="1">
    <source>
        <dbReference type="Pfam" id="PF01636"/>
    </source>
</evidence>
<gene>
    <name evidence="2" type="ORF">HELGO_WM4992</name>
</gene>
<organism evidence="2">
    <name type="scientific">uncultured Sulfurovum sp</name>
    <dbReference type="NCBI Taxonomy" id="269237"/>
    <lineage>
        <taxon>Bacteria</taxon>
        <taxon>Pseudomonadati</taxon>
        <taxon>Campylobacterota</taxon>
        <taxon>Epsilonproteobacteria</taxon>
        <taxon>Campylobacterales</taxon>
        <taxon>Sulfurovaceae</taxon>
        <taxon>Sulfurovum</taxon>
        <taxon>environmental samples</taxon>
    </lineage>
</organism>
<protein>
    <recommendedName>
        <fullName evidence="1">Aminoglycoside phosphotransferase domain-containing protein</fullName>
    </recommendedName>
</protein>
<dbReference type="SUPFAM" id="SSF56112">
    <property type="entry name" value="Protein kinase-like (PK-like)"/>
    <property type="match status" value="1"/>
</dbReference>
<dbReference type="Gene3D" id="3.90.1200.10">
    <property type="match status" value="1"/>
</dbReference>
<accession>A0A6S6TE44</accession>
<evidence type="ECO:0000313" key="2">
    <source>
        <dbReference type="EMBL" id="CAA6819132.1"/>
    </source>
</evidence>
<dbReference type="EMBL" id="CACVAU010000055">
    <property type="protein sequence ID" value="CAA6819132.1"/>
    <property type="molecule type" value="Genomic_DNA"/>
</dbReference>
<proteinExistence type="predicted"/>
<name>A0A6S6TE44_9BACT</name>
<reference evidence="2" key="1">
    <citation type="submission" date="2020-01" db="EMBL/GenBank/DDBJ databases">
        <authorList>
            <person name="Meier V. D."/>
            <person name="Meier V D."/>
        </authorList>
    </citation>
    <scope>NUCLEOTIDE SEQUENCE</scope>
    <source>
        <strain evidence="2">HLG_WM_MAG_05</strain>
    </source>
</reference>
<dbReference type="InterPro" id="IPR002575">
    <property type="entry name" value="Aminoglycoside_PTrfase"/>
</dbReference>
<sequence>MDSRFDFIYFFTSLETSLETSIYMDKKTFKYHERIVNYWEHLTCEIVPKKEERSNKFIYFYKSRWKKDALVQDNSVEYICIPNLNNPRWLIRNDKNMIKNHGLIVKPTSFKAKLVWMIAKALNNVSLFTVVFPQRMLVQNISLEENMRDKKDEIASIIYTGASGQFQKFTIQFINEEYRIQSFLKLGTRKDAIERIENEEKALRYLGKQTFQTMVVPQLLETIVNEKFYGIVQSNILDKNIMDFSLNSLDIQVMNELYLLSDIVQTTVSLYCLKLFEELSQESILESFKIFLEDIKDEKINLVLSHGDYIPWNRFVDQTKIKVIDWEMYAYRPIFYDIYFYMFHKEILLDQSEIESFFTKSLNYFTQTYNVEYNERTKNIYLLVISLEVYVHYRKNNETSDEKILKLLLKNIRFLENKIKGEHT</sequence>
<feature type="domain" description="Aminoglycoside phosphotransferase" evidence="1">
    <location>
        <begin position="281"/>
        <end position="341"/>
    </location>
</feature>
<dbReference type="AlphaFoldDB" id="A0A6S6TE44"/>
<dbReference type="Pfam" id="PF01636">
    <property type="entry name" value="APH"/>
    <property type="match status" value="1"/>
</dbReference>